<comment type="caution">
    <text evidence="2">The sequence shown here is derived from an EMBL/GenBank/DDBJ whole genome shotgun (WGS) entry which is preliminary data.</text>
</comment>
<dbReference type="GO" id="GO:0006006">
    <property type="term" value="P:glucose metabolic process"/>
    <property type="evidence" value="ECO:0007669"/>
    <property type="project" value="TreeGrafter"/>
</dbReference>
<protein>
    <submittedName>
        <fullName evidence="2">Uncharacterized protein</fullName>
    </submittedName>
</protein>
<dbReference type="PANTHER" id="PTHR10091">
    <property type="entry name" value="ALDOSE-1-EPIMERASE"/>
    <property type="match status" value="1"/>
</dbReference>
<dbReference type="GO" id="GO:0030246">
    <property type="term" value="F:carbohydrate binding"/>
    <property type="evidence" value="ECO:0007669"/>
    <property type="project" value="InterPro"/>
</dbReference>
<feature type="compositionally biased region" description="Basic and acidic residues" evidence="1">
    <location>
        <begin position="41"/>
        <end position="53"/>
    </location>
</feature>
<dbReference type="InterPro" id="IPR011013">
    <property type="entry name" value="Gal_mutarotase_sf_dom"/>
</dbReference>
<dbReference type="SUPFAM" id="SSF74650">
    <property type="entry name" value="Galactose mutarotase-like"/>
    <property type="match status" value="1"/>
</dbReference>
<evidence type="ECO:0000256" key="1">
    <source>
        <dbReference type="SAM" id="MobiDB-lite"/>
    </source>
</evidence>
<feature type="region of interest" description="Disordered" evidence="1">
    <location>
        <begin position="1"/>
        <end position="53"/>
    </location>
</feature>
<dbReference type="PANTHER" id="PTHR10091:SF0">
    <property type="entry name" value="GALACTOSE MUTAROTASE"/>
    <property type="match status" value="1"/>
</dbReference>
<dbReference type="Pfam" id="PF01263">
    <property type="entry name" value="Aldose_epim"/>
    <property type="match status" value="1"/>
</dbReference>
<organism evidence="2 3">
    <name type="scientific">Stephania yunnanensis</name>
    <dbReference type="NCBI Taxonomy" id="152371"/>
    <lineage>
        <taxon>Eukaryota</taxon>
        <taxon>Viridiplantae</taxon>
        <taxon>Streptophyta</taxon>
        <taxon>Embryophyta</taxon>
        <taxon>Tracheophyta</taxon>
        <taxon>Spermatophyta</taxon>
        <taxon>Magnoliopsida</taxon>
        <taxon>Ranunculales</taxon>
        <taxon>Menispermaceae</taxon>
        <taxon>Menispermoideae</taxon>
        <taxon>Cissampelideae</taxon>
        <taxon>Stephania</taxon>
    </lineage>
</organism>
<dbReference type="InterPro" id="IPR014718">
    <property type="entry name" value="GH-type_carb-bd"/>
</dbReference>
<dbReference type="GO" id="GO:0033499">
    <property type="term" value="P:galactose catabolic process via UDP-galactose, Leloir pathway"/>
    <property type="evidence" value="ECO:0007669"/>
    <property type="project" value="TreeGrafter"/>
</dbReference>
<dbReference type="InterPro" id="IPR008183">
    <property type="entry name" value="Aldose_1/G6P_1-epimerase"/>
</dbReference>
<sequence length="431" mass="48899">MEAEKGAGPPPLATDEDLGVGGRHQRVGEQGRVEQGCGEQGRTEMGKGRRRAEMERWRQRSDVIWTVLERIKDSPSPNITLYYRSFDEELGRNDDNILNNTIKIYGSKITLVDDEPIPTGELLSIKGTLFNFLEANLIGSHIGELSARYDINYVIDGAEEQFKKIAKVRKHAMNLMESNSKALIPLLGFGVHTRRRLQNNFDKNPNRKFSNVTRRPMELWANKPGVQFYMGNMLGRENGKEKVVYGAHKRFCLETQGFRDSVNHDNFLSHIVNPRDDLKKLEKLRRVFAEKLREIKESWSSNQSVSNPRYTSLYFKFETSSGGVVPNYGLVVPILRQLCLVRQCIGHNSTKSMEALLYTRHNLSKAGELLAMGKVVPCSWQGPHENGKSTSLRKERLRETIKEGQRGSIECVGGKFHIALLNLSLPLSSRT</sequence>
<evidence type="ECO:0000313" key="3">
    <source>
        <dbReference type="Proteomes" id="UP001420932"/>
    </source>
</evidence>
<evidence type="ECO:0000313" key="2">
    <source>
        <dbReference type="EMBL" id="KAK9121847.1"/>
    </source>
</evidence>
<name>A0AAP0IW65_9MAGN</name>
<dbReference type="Gene3D" id="2.70.98.10">
    <property type="match status" value="1"/>
</dbReference>
<keyword evidence="3" id="KW-1185">Reference proteome</keyword>
<dbReference type="Proteomes" id="UP001420932">
    <property type="component" value="Unassembled WGS sequence"/>
</dbReference>
<dbReference type="EMBL" id="JBBNAF010000008">
    <property type="protein sequence ID" value="KAK9121847.1"/>
    <property type="molecule type" value="Genomic_DNA"/>
</dbReference>
<accession>A0AAP0IW65</accession>
<dbReference type="GO" id="GO:0004034">
    <property type="term" value="F:aldose 1-epimerase activity"/>
    <property type="evidence" value="ECO:0007669"/>
    <property type="project" value="TreeGrafter"/>
</dbReference>
<reference evidence="2 3" key="1">
    <citation type="submission" date="2024-01" db="EMBL/GenBank/DDBJ databases">
        <title>Genome assemblies of Stephania.</title>
        <authorList>
            <person name="Yang L."/>
        </authorList>
    </citation>
    <scope>NUCLEOTIDE SEQUENCE [LARGE SCALE GENOMIC DNA]</scope>
    <source>
        <strain evidence="2">YNDBR</strain>
        <tissue evidence="2">Leaf</tissue>
    </source>
</reference>
<dbReference type="AlphaFoldDB" id="A0AAP0IW65"/>
<gene>
    <name evidence="2" type="ORF">Syun_019464</name>
</gene>
<proteinExistence type="predicted"/>